<feature type="region of interest" description="Disordered" evidence="1">
    <location>
        <begin position="1"/>
        <end position="164"/>
    </location>
</feature>
<sequence length="462" mass="51198">MNYKDVTAWLEAKGNTADPASRKRPRTPEAAGQPPFTTTSHKRPRQCRQAYTPSVIELSDTNQTAMSRMPQQGRGRLPVVPVRGRSTYTPSESHHRHTLDDDTTVVGSEGEGDTNNMDLTSRPVLKRVRSDEISLPPPSETDSTSTRSRRSSPSKKALGNIGLSHRHEIINVEPHEWTTQSPHTPSNVFEILEKIRLLRHDVGIVAWKERDNYAGDPLLQAKLATIAEPAEDSQPSIHDGSPEQTSTNRASFGRSPSLEFMDRIINETSRHTSYSGNEAGFNCFVHAPMLAEALYLSTSGRQLRYAFPNVQSVDGEKSYNHTYFEQTRTTPIFTHIETKAGYGGPQACTQLCVSAIAAHNRLEQLARQKQAHMQSRGLQASATAIELPAIPLLIANGAEWSLLIASRRTPQHTDFFHCGANGGTGDRSGILRLNSILQAIFHWGCTTFAGWFEKYAEPVHDT</sequence>
<keyword evidence="4" id="KW-1185">Reference proteome</keyword>
<organism evidence="3 4">
    <name type="scientific">Carpinus fangiana</name>
    <dbReference type="NCBI Taxonomy" id="176857"/>
    <lineage>
        <taxon>Eukaryota</taxon>
        <taxon>Viridiplantae</taxon>
        <taxon>Streptophyta</taxon>
        <taxon>Embryophyta</taxon>
        <taxon>Tracheophyta</taxon>
        <taxon>Spermatophyta</taxon>
        <taxon>Magnoliopsida</taxon>
        <taxon>eudicotyledons</taxon>
        <taxon>Gunneridae</taxon>
        <taxon>Pentapetalae</taxon>
        <taxon>rosids</taxon>
        <taxon>fabids</taxon>
        <taxon>Fagales</taxon>
        <taxon>Betulaceae</taxon>
        <taxon>Carpinus</taxon>
    </lineage>
</organism>
<accession>A0A5N6KWZ0</accession>
<reference evidence="3 4" key="1">
    <citation type="submission" date="2019-06" db="EMBL/GenBank/DDBJ databases">
        <title>A chromosomal-level reference genome of Carpinus fangiana (Coryloideae, Betulaceae).</title>
        <authorList>
            <person name="Yang X."/>
            <person name="Wang Z."/>
            <person name="Zhang L."/>
            <person name="Hao G."/>
            <person name="Liu J."/>
            <person name="Yang Y."/>
        </authorList>
    </citation>
    <scope>NUCLEOTIDE SEQUENCE [LARGE SCALE GENOMIC DNA]</scope>
    <source>
        <strain evidence="3">Cfa_2016G</strain>
        <tissue evidence="3">Leaf</tissue>
    </source>
</reference>
<dbReference type="EMBL" id="VIBQ01000016">
    <property type="protein sequence ID" value="KAB8356493.1"/>
    <property type="molecule type" value="Genomic_DNA"/>
</dbReference>
<dbReference type="Proteomes" id="UP000327013">
    <property type="component" value="Unassembled WGS sequence"/>
</dbReference>
<feature type="domain" description="PD-(D/E)XK nuclease-like" evidence="2">
    <location>
        <begin position="240"/>
        <end position="305"/>
    </location>
</feature>
<evidence type="ECO:0000259" key="2">
    <source>
        <dbReference type="Pfam" id="PF20516"/>
    </source>
</evidence>
<feature type="domain" description="PD-(D/E)XK nuclease-like" evidence="2">
    <location>
        <begin position="316"/>
        <end position="448"/>
    </location>
</feature>
<feature type="compositionally biased region" description="Polar residues" evidence="1">
    <location>
        <begin position="59"/>
        <end position="70"/>
    </location>
</feature>
<proteinExistence type="predicted"/>
<protein>
    <recommendedName>
        <fullName evidence="2">PD-(D/E)XK nuclease-like domain-containing protein</fullName>
    </recommendedName>
</protein>
<dbReference type="InterPro" id="IPR046797">
    <property type="entry name" value="PDDEXK_12"/>
</dbReference>
<dbReference type="AlphaFoldDB" id="A0A5N6KWZ0"/>
<feature type="region of interest" description="Disordered" evidence="1">
    <location>
        <begin position="229"/>
        <end position="254"/>
    </location>
</feature>
<evidence type="ECO:0000256" key="1">
    <source>
        <dbReference type="SAM" id="MobiDB-lite"/>
    </source>
</evidence>
<dbReference type="Pfam" id="PF20516">
    <property type="entry name" value="PDDEXK_12"/>
    <property type="match status" value="2"/>
</dbReference>
<comment type="caution">
    <text evidence="3">The sequence shown here is derived from an EMBL/GenBank/DDBJ whole genome shotgun (WGS) entry which is preliminary data.</text>
</comment>
<evidence type="ECO:0000313" key="3">
    <source>
        <dbReference type="EMBL" id="KAB8356493.1"/>
    </source>
</evidence>
<dbReference type="OrthoDB" id="4161186at2759"/>
<evidence type="ECO:0000313" key="4">
    <source>
        <dbReference type="Proteomes" id="UP000327013"/>
    </source>
</evidence>
<feature type="compositionally biased region" description="Low complexity" evidence="1">
    <location>
        <begin position="73"/>
        <end position="85"/>
    </location>
</feature>
<name>A0A5N6KWZ0_9ROSI</name>
<gene>
    <name evidence="3" type="ORF">FH972_024076</name>
</gene>